<dbReference type="EMBL" id="ML978240">
    <property type="protein sequence ID" value="KAF2026597.1"/>
    <property type="molecule type" value="Genomic_DNA"/>
</dbReference>
<dbReference type="GO" id="GO:0010833">
    <property type="term" value="P:telomere maintenance via telomere lengthening"/>
    <property type="evidence" value="ECO:0007669"/>
    <property type="project" value="UniProtKB-UniRule"/>
</dbReference>
<dbReference type="InterPro" id="IPR009057">
    <property type="entry name" value="Homeodomain-like_sf"/>
</dbReference>
<comment type="similarity">
    <text evidence="1 8">Belongs to the RAP1 family.</text>
</comment>
<feature type="compositionally biased region" description="Polar residues" evidence="9">
    <location>
        <begin position="583"/>
        <end position="595"/>
    </location>
</feature>
<feature type="domain" description="TERF2-interacting telomeric protein 1 Myb" evidence="10">
    <location>
        <begin position="121"/>
        <end position="176"/>
    </location>
</feature>
<keyword evidence="7 8" id="KW-0539">Nucleus</keyword>
<dbReference type="GO" id="GO:0031848">
    <property type="term" value="P:protection from non-homologous end joining at telomere"/>
    <property type="evidence" value="ECO:0007669"/>
    <property type="project" value="TreeGrafter"/>
</dbReference>
<feature type="compositionally biased region" description="Polar residues" evidence="9">
    <location>
        <begin position="602"/>
        <end position="621"/>
    </location>
</feature>
<evidence type="ECO:0000313" key="13">
    <source>
        <dbReference type="EMBL" id="KAF2026597.1"/>
    </source>
</evidence>
<dbReference type="GO" id="GO:0042162">
    <property type="term" value="F:telomeric DNA binding"/>
    <property type="evidence" value="ECO:0007669"/>
    <property type="project" value="TreeGrafter"/>
</dbReference>
<dbReference type="SUPFAM" id="SSF46689">
    <property type="entry name" value="Homeodomain-like"/>
    <property type="match status" value="1"/>
</dbReference>
<comment type="subcellular location">
    <subcellularLocation>
        <location evidence="8">Nucleus</location>
    </subcellularLocation>
    <subcellularLocation>
        <location evidence="8">Chromosome</location>
        <location evidence="8">Telomere</location>
    </subcellularLocation>
</comment>
<comment type="function">
    <text evidence="8">Involved in the regulation of telomere length, clustering and has a specific role in telomere position effect (TPE).</text>
</comment>
<dbReference type="OrthoDB" id="435460at2759"/>
<dbReference type="FunFam" id="1.10.10.60:FF:000246">
    <property type="entry name" value="Telomeric repeat-binding factor 2-interacting protein 1"/>
    <property type="match status" value="1"/>
</dbReference>
<dbReference type="Proteomes" id="UP000799777">
    <property type="component" value="Unassembled WGS sequence"/>
</dbReference>
<gene>
    <name evidence="13" type="ORF">EK21DRAFT_103128</name>
</gene>
<dbReference type="InterPro" id="IPR021661">
    <property type="entry name" value="Rap1_C"/>
</dbReference>
<protein>
    <recommendedName>
        <fullName evidence="8">DNA-binding protein RAP1</fullName>
    </recommendedName>
</protein>
<feature type="compositionally biased region" description="Acidic residues" evidence="9">
    <location>
        <begin position="497"/>
        <end position="510"/>
    </location>
</feature>
<keyword evidence="5" id="KW-0010">Activator</keyword>
<evidence type="ECO:0000256" key="3">
    <source>
        <dbReference type="ARBA" id="ARBA00022895"/>
    </source>
</evidence>
<dbReference type="CDD" id="cd11655">
    <property type="entry name" value="rap1_myb-like"/>
    <property type="match status" value="1"/>
</dbReference>
<evidence type="ECO:0000256" key="8">
    <source>
        <dbReference type="RuleBase" id="RU367107"/>
    </source>
</evidence>
<dbReference type="Gene3D" id="1.10.10.2170">
    <property type="match status" value="1"/>
</dbReference>
<evidence type="ECO:0000259" key="10">
    <source>
        <dbReference type="Pfam" id="PF08914"/>
    </source>
</evidence>
<feature type="region of interest" description="Disordered" evidence="9">
    <location>
        <begin position="175"/>
        <end position="230"/>
    </location>
</feature>
<proteinExistence type="inferred from homology"/>
<feature type="compositionally biased region" description="Polar residues" evidence="9">
    <location>
        <begin position="552"/>
        <end position="569"/>
    </location>
</feature>
<dbReference type="InterPro" id="IPR001357">
    <property type="entry name" value="BRCT_dom"/>
</dbReference>
<dbReference type="GO" id="GO:0070187">
    <property type="term" value="C:shelterin complex"/>
    <property type="evidence" value="ECO:0007669"/>
    <property type="project" value="TreeGrafter"/>
</dbReference>
<dbReference type="Pfam" id="PF11626">
    <property type="entry name" value="Rap1_C"/>
    <property type="match status" value="1"/>
</dbReference>
<feature type="region of interest" description="Disordered" evidence="9">
    <location>
        <begin position="425"/>
        <end position="660"/>
    </location>
</feature>
<dbReference type="Gene3D" id="1.10.10.60">
    <property type="entry name" value="Homeodomain-like"/>
    <property type="match status" value="1"/>
</dbReference>
<feature type="compositionally biased region" description="Low complexity" evidence="9">
    <location>
        <begin position="332"/>
        <end position="343"/>
    </location>
</feature>
<dbReference type="InterPro" id="IPR038104">
    <property type="entry name" value="Rap1_C_sf"/>
</dbReference>
<evidence type="ECO:0000256" key="9">
    <source>
        <dbReference type="SAM" id="MobiDB-lite"/>
    </source>
</evidence>
<evidence type="ECO:0000313" key="14">
    <source>
        <dbReference type="Proteomes" id="UP000799777"/>
    </source>
</evidence>
<reference evidence="13" key="1">
    <citation type="journal article" date="2020" name="Stud. Mycol.">
        <title>101 Dothideomycetes genomes: a test case for predicting lifestyles and emergence of pathogens.</title>
        <authorList>
            <person name="Haridas S."/>
            <person name="Albert R."/>
            <person name="Binder M."/>
            <person name="Bloem J."/>
            <person name="Labutti K."/>
            <person name="Salamov A."/>
            <person name="Andreopoulos B."/>
            <person name="Baker S."/>
            <person name="Barry K."/>
            <person name="Bills G."/>
            <person name="Bluhm B."/>
            <person name="Cannon C."/>
            <person name="Castanera R."/>
            <person name="Culley D."/>
            <person name="Daum C."/>
            <person name="Ezra D."/>
            <person name="Gonzalez J."/>
            <person name="Henrissat B."/>
            <person name="Kuo A."/>
            <person name="Liang C."/>
            <person name="Lipzen A."/>
            <person name="Lutzoni F."/>
            <person name="Magnuson J."/>
            <person name="Mondo S."/>
            <person name="Nolan M."/>
            <person name="Ohm R."/>
            <person name="Pangilinan J."/>
            <person name="Park H.-J."/>
            <person name="Ramirez L."/>
            <person name="Alfaro M."/>
            <person name="Sun H."/>
            <person name="Tritt A."/>
            <person name="Yoshinaga Y."/>
            <person name="Zwiers L.-H."/>
            <person name="Turgeon B."/>
            <person name="Goodwin S."/>
            <person name="Spatafora J."/>
            <person name="Crous P."/>
            <person name="Grigoriev I."/>
        </authorList>
    </citation>
    <scope>NUCLEOTIDE SEQUENCE</scope>
    <source>
        <strain evidence="13">CBS 110217</strain>
    </source>
</reference>
<feature type="domain" description="BRCT" evidence="12">
    <location>
        <begin position="21"/>
        <end position="94"/>
    </location>
</feature>
<keyword evidence="6" id="KW-0804">Transcription</keyword>
<dbReference type="Pfam" id="PF08914">
    <property type="entry name" value="Myb_Rap1"/>
    <property type="match status" value="1"/>
</dbReference>
<evidence type="ECO:0000256" key="1">
    <source>
        <dbReference type="ARBA" id="ARBA00010467"/>
    </source>
</evidence>
<dbReference type="InterPro" id="IPR039595">
    <property type="entry name" value="TE2IP/Rap1"/>
</dbReference>
<dbReference type="GO" id="GO:0005654">
    <property type="term" value="C:nucleoplasm"/>
    <property type="evidence" value="ECO:0007669"/>
    <property type="project" value="UniProtKB-ARBA"/>
</dbReference>
<evidence type="ECO:0000256" key="2">
    <source>
        <dbReference type="ARBA" id="ARBA00022454"/>
    </source>
</evidence>
<dbReference type="Pfam" id="PF16589">
    <property type="entry name" value="BRCT_2"/>
    <property type="match status" value="1"/>
</dbReference>
<evidence type="ECO:0000256" key="4">
    <source>
        <dbReference type="ARBA" id="ARBA00023015"/>
    </source>
</evidence>
<comment type="subunit">
    <text evidence="8">Homodimer.</text>
</comment>
<feature type="compositionally biased region" description="Basic and acidic residues" evidence="9">
    <location>
        <begin position="511"/>
        <end position="523"/>
    </location>
</feature>
<keyword evidence="4" id="KW-0805">Transcription regulation</keyword>
<keyword evidence="2 8" id="KW-0158">Chromosome</keyword>
<evidence type="ECO:0000259" key="11">
    <source>
        <dbReference type="Pfam" id="PF11626"/>
    </source>
</evidence>
<feature type="domain" description="TRF2-interacting telomeric protein/Rap1 C-terminal" evidence="11">
    <location>
        <begin position="670"/>
        <end position="751"/>
    </location>
</feature>
<sequence>MAAPTVFNNVVEGFELEGVGQLFAGKKFWVAQRVPSRNRLLDDIKANGGEIVMLEKKSDYRIADHFRKDCPPGSISYEFVEKSIQEGRIRDPEDHLAGPAFGEAREPGAINRPAKGGRAAYTPEEDRILYKWVRDCEQTGGLASGNEIYKQLEAKYPRHTWQSWRDRYLKQLRDRPPSAFNIPDNAPPSPPSETPAEQQPPTATSIRPAKKPATRKQQSQATKVSGEGKVRDSREVLVDYSLDQLAATFNSDDWEELYAFVDIVYALKEGENGEMRYEEAWGKWAESQDNQTPNQWRQYFEKVVRPQWLRDPEWKRLQIRQNIDKKHATDASQSQSISQQQQQDADEHPALLMAEWDALSTEEKAPYLARNQDAKQQAQAETSRLTCEVKLMSSATAQYESPRIVAEIMQNVLKRVRGDEIIKEVAQEIHPPKRRKSASPGMGAASPQPVQESTIQPPIEVISSDTSTSDSRPEADDERADNQIRQEFAQRQNIEGLELDEDVQETELDTDSIKSEDFLDIDRLPPPPEGMDEASEDDLPSNTPTPRAARQHPNNFDTQAILSSPSQGIGITALPRPVGYTQDLETQHAQRSSSLAPHPESEASTTQSLQEFRTSLNSQDAKVSYPTLGNLPRPTSLSPAPSSSSSTGSGDPDMPLDANEFDGFFDEKMEDGFSNEFIVRALKRTRFRPHLAEIVLEAWGQGKPLPTRRGIWSLEDDEAVEGGDGVVLAKLERKHTMDGWGGITERLRFLEDYRSR</sequence>
<keyword evidence="14" id="KW-1185">Reference proteome</keyword>
<evidence type="ECO:0000256" key="7">
    <source>
        <dbReference type="ARBA" id="ARBA00023242"/>
    </source>
</evidence>
<dbReference type="PANTHER" id="PTHR16466:SF6">
    <property type="entry name" value="TELOMERIC REPEAT-BINDING FACTOR 2-INTERACTING PROTEIN 1"/>
    <property type="match status" value="1"/>
</dbReference>
<dbReference type="AlphaFoldDB" id="A0A9P4LJH0"/>
<feature type="compositionally biased region" description="Polar residues" evidence="9">
    <location>
        <begin position="483"/>
        <end position="493"/>
    </location>
</feature>
<keyword evidence="3 8" id="KW-0779">Telomere</keyword>
<feature type="compositionally biased region" description="Acidic residues" evidence="9">
    <location>
        <begin position="530"/>
        <end position="539"/>
    </location>
</feature>
<evidence type="ECO:0000259" key="12">
    <source>
        <dbReference type="Pfam" id="PF16589"/>
    </source>
</evidence>
<dbReference type="PANTHER" id="PTHR16466">
    <property type="entry name" value="TELOMERE REPEAT-BINDING FACTOR 2-INTERACTING PROTEIN 1"/>
    <property type="match status" value="1"/>
</dbReference>
<feature type="compositionally biased region" description="Low complexity" evidence="9">
    <location>
        <begin position="631"/>
        <end position="655"/>
    </location>
</feature>
<dbReference type="InterPro" id="IPR015010">
    <property type="entry name" value="TERF2IP_Myb"/>
</dbReference>
<name>A0A9P4LJH0_9PLEO</name>
<organism evidence="13 14">
    <name type="scientific">Setomelanomma holmii</name>
    <dbReference type="NCBI Taxonomy" id="210430"/>
    <lineage>
        <taxon>Eukaryota</taxon>
        <taxon>Fungi</taxon>
        <taxon>Dikarya</taxon>
        <taxon>Ascomycota</taxon>
        <taxon>Pezizomycotina</taxon>
        <taxon>Dothideomycetes</taxon>
        <taxon>Pleosporomycetidae</taxon>
        <taxon>Pleosporales</taxon>
        <taxon>Pleosporineae</taxon>
        <taxon>Phaeosphaeriaceae</taxon>
        <taxon>Setomelanomma</taxon>
    </lineage>
</organism>
<comment type="caution">
    <text evidence="13">The sequence shown here is derived from an EMBL/GenBank/DDBJ whole genome shotgun (WGS) entry which is preliminary data.</text>
</comment>
<evidence type="ECO:0000256" key="5">
    <source>
        <dbReference type="ARBA" id="ARBA00023159"/>
    </source>
</evidence>
<feature type="region of interest" description="Disordered" evidence="9">
    <location>
        <begin position="325"/>
        <end position="346"/>
    </location>
</feature>
<evidence type="ECO:0000256" key="6">
    <source>
        <dbReference type="ARBA" id="ARBA00023163"/>
    </source>
</evidence>
<accession>A0A9P4LJH0</accession>